<dbReference type="Gene3D" id="2.40.50.140">
    <property type="entry name" value="Nucleic acid-binding proteins"/>
    <property type="match status" value="1"/>
</dbReference>
<evidence type="ECO:0000256" key="1">
    <source>
        <dbReference type="ARBA" id="ARBA00004141"/>
    </source>
</evidence>
<evidence type="ECO:0000256" key="4">
    <source>
        <dbReference type="ARBA" id="ARBA00023136"/>
    </source>
</evidence>
<keyword evidence="8" id="KW-1185">Reference proteome</keyword>
<accession>A0A3L6ZXK2</accession>
<evidence type="ECO:0000256" key="5">
    <source>
        <dbReference type="SAM" id="Phobius"/>
    </source>
</evidence>
<dbReference type="AlphaFoldDB" id="A0A3L6ZXK2"/>
<dbReference type="Proteomes" id="UP000270299">
    <property type="component" value="Unassembled WGS sequence"/>
</dbReference>
<evidence type="ECO:0000259" key="6">
    <source>
        <dbReference type="Pfam" id="PF01957"/>
    </source>
</evidence>
<organism evidence="7 8">
    <name type="scientific">Mycetocola manganoxydans</name>
    <dbReference type="NCBI Taxonomy" id="699879"/>
    <lineage>
        <taxon>Bacteria</taxon>
        <taxon>Bacillati</taxon>
        <taxon>Actinomycetota</taxon>
        <taxon>Actinomycetes</taxon>
        <taxon>Micrococcales</taxon>
        <taxon>Microbacteriaceae</taxon>
        <taxon>Mycetocola</taxon>
    </lineage>
</organism>
<dbReference type="Pfam" id="PF01957">
    <property type="entry name" value="NfeD"/>
    <property type="match status" value="1"/>
</dbReference>
<dbReference type="InterPro" id="IPR052165">
    <property type="entry name" value="Membrane_assoc_protease"/>
</dbReference>
<dbReference type="RefSeq" id="WP_121672156.1">
    <property type="nucleotide sequence ID" value="NZ_BMXM01000001.1"/>
</dbReference>
<dbReference type="PANTHER" id="PTHR33507:SF3">
    <property type="entry name" value="INNER MEMBRANE PROTEIN YBBJ"/>
    <property type="match status" value="1"/>
</dbReference>
<feature type="transmembrane region" description="Helical" evidence="5">
    <location>
        <begin position="6"/>
        <end position="22"/>
    </location>
</feature>
<dbReference type="GO" id="GO:0005886">
    <property type="term" value="C:plasma membrane"/>
    <property type="evidence" value="ECO:0007669"/>
    <property type="project" value="TreeGrafter"/>
</dbReference>
<evidence type="ECO:0000256" key="2">
    <source>
        <dbReference type="ARBA" id="ARBA00022692"/>
    </source>
</evidence>
<reference evidence="7 8" key="1">
    <citation type="submission" date="2018-10" db="EMBL/GenBank/DDBJ databases">
        <authorList>
            <person name="Li J."/>
        </authorList>
    </citation>
    <scope>NUCLEOTIDE SEQUENCE [LARGE SCALE GENOMIC DNA]</scope>
    <source>
        <strain evidence="7 8">CCTCC AB209002</strain>
    </source>
</reference>
<dbReference type="PANTHER" id="PTHR33507">
    <property type="entry name" value="INNER MEMBRANE PROTEIN YBBJ"/>
    <property type="match status" value="1"/>
</dbReference>
<gene>
    <name evidence="7" type="ORF">D9V29_04605</name>
</gene>
<proteinExistence type="predicted"/>
<dbReference type="InterPro" id="IPR012340">
    <property type="entry name" value="NA-bd_OB-fold"/>
</dbReference>
<dbReference type="EMBL" id="RCUV01000005">
    <property type="protein sequence ID" value="RLP72435.1"/>
    <property type="molecule type" value="Genomic_DNA"/>
</dbReference>
<feature type="domain" description="NfeD-like C-terminal" evidence="6">
    <location>
        <begin position="88"/>
        <end position="150"/>
    </location>
</feature>
<comment type="caution">
    <text evidence="7">The sequence shown here is derived from an EMBL/GenBank/DDBJ whole genome shotgun (WGS) entry which is preliminary data.</text>
</comment>
<evidence type="ECO:0000313" key="7">
    <source>
        <dbReference type="EMBL" id="RLP72435.1"/>
    </source>
</evidence>
<dbReference type="InterPro" id="IPR002810">
    <property type="entry name" value="NfeD-like_C"/>
</dbReference>
<evidence type="ECO:0000256" key="3">
    <source>
        <dbReference type="ARBA" id="ARBA00022989"/>
    </source>
</evidence>
<sequence>MDWVAQYTWVIWIVLILLFITIEMLSLEFTFLMLAIGSAIGLVSGLIGVPWWAQLLIGAAASVLLLLLVRPPLLRALRKGEDPTKSNVDALLGARGQVVQTVSGIGGQVKLANGELWTATVAADSPATSLEPGTAVRVLAIQGATAVVVPQERNS</sequence>
<dbReference type="OrthoDB" id="5023964at2"/>
<keyword evidence="4 5" id="KW-0472">Membrane</keyword>
<evidence type="ECO:0000313" key="8">
    <source>
        <dbReference type="Proteomes" id="UP000270299"/>
    </source>
</evidence>
<name>A0A3L6ZXK2_9MICO</name>
<keyword evidence="3 5" id="KW-1133">Transmembrane helix</keyword>
<keyword evidence="2 5" id="KW-0812">Transmembrane</keyword>
<comment type="subcellular location">
    <subcellularLocation>
        <location evidence="1">Membrane</location>
        <topology evidence="1">Multi-pass membrane protein</topology>
    </subcellularLocation>
</comment>
<protein>
    <submittedName>
        <fullName evidence="7">NfeD family protein</fullName>
    </submittedName>
</protein>
<feature type="transmembrane region" description="Helical" evidence="5">
    <location>
        <begin position="52"/>
        <end position="69"/>
    </location>
</feature>